<dbReference type="Proteomes" id="UP000308092">
    <property type="component" value="Unassembled WGS sequence"/>
</dbReference>
<sequence>MSRCLGARRLAKFLYIIIQAATFSTPVLVSFSTSAAVAVDPRGVIGIDGCATSCDGYGFGATAEGLSLGWNEYVGEE</sequence>
<proteinExistence type="predicted"/>
<accession>A0A4S3JLD0</accession>
<gene>
    <name evidence="2" type="ORF">EYZ11_004106</name>
</gene>
<reference evidence="2 3" key="1">
    <citation type="submission" date="2019-03" db="EMBL/GenBank/DDBJ databases">
        <title>The genome sequence of a newly discovered highly antifungal drug resistant Aspergillus species, Aspergillus tanneri NIH 1004.</title>
        <authorList>
            <person name="Mounaud S."/>
            <person name="Singh I."/>
            <person name="Joardar V."/>
            <person name="Pakala S."/>
            <person name="Pakala S."/>
            <person name="Venepally P."/>
            <person name="Hoover J."/>
            <person name="Nierman W."/>
            <person name="Chung J."/>
            <person name="Losada L."/>
        </authorList>
    </citation>
    <scope>NUCLEOTIDE SEQUENCE [LARGE SCALE GENOMIC DNA]</scope>
    <source>
        <strain evidence="2 3">NIH1004</strain>
    </source>
</reference>
<keyword evidence="3" id="KW-1185">Reference proteome</keyword>
<evidence type="ECO:0000313" key="2">
    <source>
        <dbReference type="EMBL" id="THC96409.1"/>
    </source>
</evidence>
<keyword evidence="1" id="KW-0812">Transmembrane</keyword>
<dbReference type="VEuPathDB" id="FungiDB:EYZ11_004106"/>
<keyword evidence="1" id="KW-1133">Transmembrane helix</keyword>
<evidence type="ECO:0000256" key="1">
    <source>
        <dbReference type="SAM" id="Phobius"/>
    </source>
</evidence>
<dbReference type="AlphaFoldDB" id="A0A4S3JLD0"/>
<keyword evidence="1" id="KW-0472">Membrane</keyword>
<organism evidence="2 3">
    <name type="scientific">Aspergillus tanneri</name>
    <dbReference type="NCBI Taxonomy" id="1220188"/>
    <lineage>
        <taxon>Eukaryota</taxon>
        <taxon>Fungi</taxon>
        <taxon>Dikarya</taxon>
        <taxon>Ascomycota</taxon>
        <taxon>Pezizomycotina</taxon>
        <taxon>Eurotiomycetes</taxon>
        <taxon>Eurotiomycetidae</taxon>
        <taxon>Eurotiales</taxon>
        <taxon>Aspergillaceae</taxon>
        <taxon>Aspergillus</taxon>
        <taxon>Aspergillus subgen. Circumdati</taxon>
    </lineage>
</organism>
<protein>
    <submittedName>
        <fullName evidence="2">Uncharacterized protein</fullName>
    </submittedName>
</protein>
<feature type="transmembrane region" description="Helical" evidence="1">
    <location>
        <begin position="12"/>
        <end position="31"/>
    </location>
</feature>
<evidence type="ECO:0000313" key="3">
    <source>
        <dbReference type="Proteomes" id="UP000308092"/>
    </source>
</evidence>
<comment type="caution">
    <text evidence="2">The sequence shown here is derived from an EMBL/GenBank/DDBJ whole genome shotgun (WGS) entry which is preliminary data.</text>
</comment>
<name>A0A4S3JLD0_9EURO</name>
<dbReference type="EMBL" id="SOSA01000114">
    <property type="protein sequence ID" value="THC96409.1"/>
    <property type="molecule type" value="Genomic_DNA"/>
</dbReference>